<feature type="non-terminal residue" evidence="2">
    <location>
        <position position="1"/>
    </location>
</feature>
<dbReference type="Proteomes" id="UP000553632">
    <property type="component" value="Unassembled WGS sequence"/>
</dbReference>
<dbReference type="InterPro" id="IPR006553">
    <property type="entry name" value="Leu-rich_rpt_Cys-con_subtyp"/>
</dbReference>
<feature type="region of interest" description="Disordered" evidence="1">
    <location>
        <begin position="466"/>
        <end position="488"/>
    </location>
</feature>
<feature type="region of interest" description="Disordered" evidence="1">
    <location>
        <begin position="634"/>
        <end position="696"/>
    </location>
</feature>
<name>A0A7J6R9N4_PEROL</name>
<evidence type="ECO:0000256" key="1">
    <source>
        <dbReference type="SAM" id="MobiDB-lite"/>
    </source>
</evidence>
<feature type="compositionally biased region" description="Basic and acidic residues" evidence="1">
    <location>
        <begin position="466"/>
        <end position="476"/>
    </location>
</feature>
<proteinExistence type="predicted"/>
<dbReference type="Gene3D" id="3.80.10.10">
    <property type="entry name" value="Ribonuclease Inhibitor"/>
    <property type="match status" value="1"/>
</dbReference>
<accession>A0A7J6R9N4</accession>
<feature type="compositionally biased region" description="Low complexity" evidence="1">
    <location>
        <begin position="653"/>
        <end position="666"/>
    </location>
</feature>
<reference evidence="2 3" key="1">
    <citation type="submission" date="2020-04" db="EMBL/GenBank/DDBJ databases">
        <title>Perkinsus olseni comparative genomics.</title>
        <authorList>
            <person name="Bogema D.R."/>
        </authorList>
    </citation>
    <scope>NUCLEOTIDE SEQUENCE [LARGE SCALE GENOMIC DNA]</scope>
    <source>
        <strain evidence="2 3">ATCC PRA-207</strain>
    </source>
</reference>
<dbReference type="SUPFAM" id="SSF52047">
    <property type="entry name" value="RNI-like"/>
    <property type="match status" value="1"/>
</dbReference>
<evidence type="ECO:0000313" key="2">
    <source>
        <dbReference type="EMBL" id="KAF4717303.1"/>
    </source>
</evidence>
<keyword evidence="3" id="KW-1185">Reference proteome</keyword>
<feature type="region of interest" description="Disordered" evidence="1">
    <location>
        <begin position="410"/>
        <end position="444"/>
    </location>
</feature>
<sequence>MMHTTSSGPSTGGGSSTLVPPPDNNNPSTSHPFISPAACIRTERLYRVICRRLGHRDIDHAIARDLRTNGALVVDLDIANRDILHSIVGLLKEAPTIYQLLLYSGTYFFGHQPAYKDQVKSLRRRLKYTLLTDTDLVRQLVQSVSTYLQSSKMMNNVLVIDLTGVPLKPISSSRNAAPAAGLSGVLRTAVWKSSGPLEDLIQGLKSCRRLQRLSLANCQLTDTGLQLLAPIVGKELPRLTSLGLARNRLMRPARALRNMLNLRNALVVTKKVTPISTLDLGKNPLGCAVLPDFNRLETALVGWCALGDIDPQPRGLTTLILNGCRLERVDGMIKALQLTIERGKEKENGSPSFVLPRIRDININNNPSLPEGTQALLTTLLADLAQLRGDAVVDQARLGLPKADTTNIRRLDHLTLQTPLRTSSGRQGTSGSSTKSEPDTDGRAVEDARLAALQDTSRYFPVVRDAISEGDPHDGDEGSMAESQSSAALRSEYMQDLHTLAQRINNNIVNDSASTDLVVMEEEETTPIPVATTTSQAAAAAAAGVVVADESVVVVVAKPVSPSIGTIPMTSSAPTSTIDTSNLTSSVDDGESTLVTPKGSSGTTAPEGSPTRRPLLWSPSAVWPWTAASFDAASLRSPPPPPLYSSSDEDENSSNSSTSPPSSSSSSRRRVHRYHARRGLHDRGGGATPSPHTRLLLRDARDRITTDYMLLLRASENGGSLPPLVLSSGLSRDPVVKTARSWRVEAQHDTAVQKTLDRMRIRQAEFHKKLEAAITTRVTDQQKHDRTCEKLHNLLRQLQGLSDKVEEASAMIEQRWRCRIAWQRQKRVDAAIAKAARKRKLAFQKGGILNRNDSLLESVREEDGGRGEGDYHPTEDGRNTVEVAFARETISEDLAQAESLLALSEDHWSFFEQYLRLDIDVMPRGDVKRKRTILARSLMDLHRRAKVDIQKLGGCSEALLMLIEEELSLTPTEEGIQEKEDMADYYDEEHQVLAKYGEVLGLAAQRMHVLLCTMKALTWERGRRRQDSNTRR</sequence>
<feature type="compositionally biased region" description="Basic residues" evidence="1">
    <location>
        <begin position="667"/>
        <end position="678"/>
    </location>
</feature>
<protein>
    <submittedName>
        <fullName evidence="2">G patch domain-containing protein 1</fullName>
    </submittedName>
</protein>
<feature type="region of interest" description="Disordered" evidence="1">
    <location>
        <begin position="563"/>
        <end position="615"/>
    </location>
</feature>
<feature type="region of interest" description="Disordered" evidence="1">
    <location>
        <begin position="1"/>
        <end position="33"/>
    </location>
</feature>
<dbReference type="EMBL" id="JABANO010027167">
    <property type="protein sequence ID" value="KAF4717303.1"/>
    <property type="molecule type" value="Genomic_DNA"/>
</dbReference>
<feature type="compositionally biased region" description="Low complexity" evidence="1">
    <location>
        <begin position="422"/>
        <end position="435"/>
    </location>
</feature>
<evidence type="ECO:0000313" key="3">
    <source>
        <dbReference type="Proteomes" id="UP000553632"/>
    </source>
</evidence>
<dbReference type="InterPro" id="IPR032675">
    <property type="entry name" value="LRR_dom_sf"/>
</dbReference>
<dbReference type="AlphaFoldDB" id="A0A7J6R9N4"/>
<gene>
    <name evidence="2" type="primary">GPATCH1_12</name>
    <name evidence="2" type="ORF">FOZ63_026259</name>
</gene>
<organism evidence="2 3">
    <name type="scientific">Perkinsus olseni</name>
    <name type="common">Perkinsus atlanticus</name>
    <dbReference type="NCBI Taxonomy" id="32597"/>
    <lineage>
        <taxon>Eukaryota</taxon>
        <taxon>Sar</taxon>
        <taxon>Alveolata</taxon>
        <taxon>Perkinsozoa</taxon>
        <taxon>Perkinsea</taxon>
        <taxon>Perkinsida</taxon>
        <taxon>Perkinsidae</taxon>
        <taxon>Perkinsus</taxon>
    </lineage>
</organism>
<feature type="compositionally biased region" description="Polar residues" evidence="1">
    <location>
        <begin position="568"/>
        <end position="606"/>
    </location>
</feature>
<dbReference type="SMART" id="SM00367">
    <property type="entry name" value="LRR_CC"/>
    <property type="match status" value="1"/>
</dbReference>
<comment type="caution">
    <text evidence="2">The sequence shown here is derived from an EMBL/GenBank/DDBJ whole genome shotgun (WGS) entry which is preliminary data.</text>
</comment>